<keyword evidence="8" id="KW-0812">Transmembrane</keyword>
<dbReference type="InterPro" id="IPR013783">
    <property type="entry name" value="Ig-like_fold"/>
</dbReference>
<dbReference type="OrthoDB" id="9934005at2759"/>
<dbReference type="InterPro" id="IPR036352">
    <property type="entry name" value="Semap_dom_sf"/>
</dbReference>
<dbReference type="PANTHER" id="PTHR11036">
    <property type="entry name" value="SEMAPHORIN"/>
    <property type="match status" value="1"/>
</dbReference>
<dbReference type="InterPro" id="IPR007110">
    <property type="entry name" value="Ig-like_dom"/>
</dbReference>
<comment type="caution">
    <text evidence="6">Lacks conserved residue(s) required for the propagation of feature annotation.</text>
</comment>
<evidence type="ECO:0000259" key="10">
    <source>
        <dbReference type="PROSITE" id="PS51004"/>
    </source>
</evidence>
<evidence type="ECO:0000256" key="7">
    <source>
        <dbReference type="SAM" id="MobiDB-lite"/>
    </source>
</evidence>
<dbReference type="GO" id="GO:0001755">
    <property type="term" value="P:neural crest cell migration"/>
    <property type="evidence" value="ECO:0007669"/>
    <property type="project" value="TreeGrafter"/>
</dbReference>
<dbReference type="InterPro" id="IPR036179">
    <property type="entry name" value="Ig-like_dom_sf"/>
</dbReference>
<evidence type="ECO:0000313" key="11">
    <source>
        <dbReference type="EMBL" id="KAJ3604409.1"/>
    </source>
</evidence>
<dbReference type="InterPro" id="IPR027231">
    <property type="entry name" value="Semaphorin"/>
</dbReference>
<dbReference type="SUPFAM" id="SSF103575">
    <property type="entry name" value="Plexin repeat"/>
    <property type="match status" value="1"/>
</dbReference>
<dbReference type="FunFam" id="2.60.40.10:FF:001170">
    <property type="entry name" value="Sema domain, immunoglobulin domain (Ig), short basic domain, secreted, (Semaphorin) 3F"/>
    <property type="match status" value="1"/>
</dbReference>
<evidence type="ECO:0000256" key="2">
    <source>
        <dbReference type="ARBA" id="ARBA00009492"/>
    </source>
</evidence>
<name>A0A9Q0ED56_9TELE</name>
<dbReference type="PANTHER" id="PTHR11036:SF16">
    <property type="entry name" value="SEMAPHORIN-4C"/>
    <property type="match status" value="1"/>
</dbReference>
<dbReference type="SUPFAM" id="SSF101912">
    <property type="entry name" value="Sema domain"/>
    <property type="match status" value="1"/>
</dbReference>
<dbReference type="AlphaFoldDB" id="A0A9Q0ED56"/>
<evidence type="ECO:0008006" key="13">
    <source>
        <dbReference type="Google" id="ProtNLM"/>
    </source>
</evidence>
<dbReference type="GO" id="GO:0045499">
    <property type="term" value="F:chemorepellent activity"/>
    <property type="evidence" value="ECO:0007669"/>
    <property type="project" value="TreeGrafter"/>
</dbReference>
<dbReference type="GO" id="GO:0030672">
    <property type="term" value="C:synaptic vesicle membrane"/>
    <property type="evidence" value="ECO:0007669"/>
    <property type="project" value="TreeGrafter"/>
</dbReference>
<dbReference type="SMART" id="SM00423">
    <property type="entry name" value="PSI"/>
    <property type="match status" value="1"/>
</dbReference>
<dbReference type="EMBL" id="JANIIK010000044">
    <property type="protein sequence ID" value="KAJ3604409.1"/>
    <property type="molecule type" value="Genomic_DNA"/>
</dbReference>
<protein>
    <recommendedName>
        <fullName evidence="13">Sema domain-containing protein</fullName>
    </recommendedName>
</protein>
<dbReference type="GO" id="GO:0005886">
    <property type="term" value="C:plasma membrane"/>
    <property type="evidence" value="ECO:0007669"/>
    <property type="project" value="TreeGrafter"/>
</dbReference>
<keyword evidence="12" id="KW-1185">Reference proteome</keyword>
<dbReference type="Proteomes" id="UP001148018">
    <property type="component" value="Unassembled WGS sequence"/>
</dbReference>
<feature type="domain" description="Sema" evidence="10">
    <location>
        <begin position="1"/>
        <end position="332"/>
    </location>
</feature>
<dbReference type="InterPro" id="IPR016201">
    <property type="entry name" value="PSI"/>
</dbReference>
<dbReference type="GO" id="GO:0030335">
    <property type="term" value="P:positive regulation of cell migration"/>
    <property type="evidence" value="ECO:0007669"/>
    <property type="project" value="TreeGrafter"/>
</dbReference>
<organism evidence="11 12">
    <name type="scientific">Muraenolepis orangiensis</name>
    <name type="common">Patagonian moray cod</name>
    <dbReference type="NCBI Taxonomy" id="630683"/>
    <lineage>
        <taxon>Eukaryota</taxon>
        <taxon>Metazoa</taxon>
        <taxon>Chordata</taxon>
        <taxon>Craniata</taxon>
        <taxon>Vertebrata</taxon>
        <taxon>Euteleostomi</taxon>
        <taxon>Actinopterygii</taxon>
        <taxon>Neopterygii</taxon>
        <taxon>Teleostei</taxon>
        <taxon>Neoteleostei</taxon>
        <taxon>Acanthomorphata</taxon>
        <taxon>Zeiogadaria</taxon>
        <taxon>Gadariae</taxon>
        <taxon>Gadiformes</taxon>
        <taxon>Muraenolepidoidei</taxon>
        <taxon>Muraenolepididae</taxon>
        <taxon>Muraenolepis</taxon>
    </lineage>
</organism>
<feature type="region of interest" description="Disordered" evidence="7">
    <location>
        <begin position="640"/>
        <end position="687"/>
    </location>
</feature>
<dbReference type="Gene3D" id="3.30.1680.10">
    <property type="entry name" value="ligand-binding face of the semaphorins, domain 2"/>
    <property type="match status" value="1"/>
</dbReference>
<keyword evidence="3 8" id="KW-0472">Membrane</keyword>
<dbReference type="SMART" id="SM00409">
    <property type="entry name" value="IG"/>
    <property type="match status" value="1"/>
</dbReference>
<accession>A0A9Q0ED56</accession>
<proteinExistence type="inferred from homology"/>
<evidence type="ECO:0000256" key="5">
    <source>
        <dbReference type="ARBA" id="ARBA00023180"/>
    </source>
</evidence>
<dbReference type="InterPro" id="IPR015943">
    <property type="entry name" value="WD40/YVTN_repeat-like_dom_sf"/>
</dbReference>
<sequence>NADYFTLNTAALEDGRGKCPYDPAKGHTGLIVDKELYSATLFNFLGTDAVILRNLGQQHYSMKSDDLPAWLKGDDDKIYFFFSERPTEERNCYAERTVARVARVCKGDLGGTRTLQKKWTTFQKARLVCSLPERHVAFNNLRATFTLPGQDWRTTTFFGIFHAQWGDVDVSAVCQYQIGEVKKVFNGDYNEYQDDSQRWTRYTGTVPSPRPGANGYNSSLQLPDATLNFAKKHPLMAEEAQARPLLLTKGVNFTRLAVDRVSALDQRSYNMLFIGTADGWLQRVVVLGSEAHVIEEIQLFEMPQPVDSLTISHTKVLQLPLANCSRYQSQPDCLLARDPYCAWDSEGRACVRIDLHRGSTSSLSQDLMLERFGRGKAKFDKPVSIPSPEHSRLRNVTVVVGSDMVLPCHLVSNLAQPFWVLNDRELQLGDPEAGGPRFDRALRALVVPDAGPMQAGRYVCYSEEQGVKFQTERYHVAVVASAPVFMEARAPDGSMGLFWVLVITLGAACLLLLVVALYLRRRLKLALGKGADMKPLESTLVYPITLPKEPPTFVPSKMPSDEDRFWETGANYYYSDGSLKIVPGHALGPSSLSSVPSPSAIPGQPIHSPSRLSLTNIRGSGSNGYMRLNLSAAAGEERAGAAGAGGCGGGGVGGGGSDYSSPFKEELRRTLQQRSVLPDANPEESSV</sequence>
<dbReference type="Gene3D" id="2.130.10.10">
    <property type="entry name" value="YVTN repeat-like/Quinoprotein amine dehydrogenase"/>
    <property type="match status" value="1"/>
</dbReference>
<feature type="compositionally biased region" description="Gly residues" evidence="7">
    <location>
        <begin position="642"/>
        <end position="657"/>
    </location>
</feature>
<keyword evidence="5" id="KW-0325">Glycoprotein</keyword>
<dbReference type="Pfam" id="PF01437">
    <property type="entry name" value="PSI"/>
    <property type="match status" value="1"/>
</dbReference>
<dbReference type="FunFam" id="3.30.1680.10:FF:000018">
    <property type="entry name" value="semaphorin-4C-like isoform X2"/>
    <property type="match status" value="1"/>
</dbReference>
<keyword evidence="4" id="KW-1015">Disulfide bond</keyword>
<dbReference type="GO" id="GO:0071526">
    <property type="term" value="P:semaphorin-plexin signaling pathway"/>
    <property type="evidence" value="ECO:0007669"/>
    <property type="project" value="TreeGrafter"/>
</dbReference>
<dbReference type="SUPFAM" id="SSF48726">
    <property type="entry name" value="Immunoglobulin"/>
    <property type="match status" value="1"/>
</dbReference>
<dbReference type="GO" id="GO:0030215">
    <property type="term" value="F:semaphorin receptor binding"/>
    <property type="evidence" value="ECO:0007669"/>
    <property type="project" value="InterPro"/>
</dbReference>
<dbReference type="Pfam" id="PF01403">
    <property type="entry name" value="Sema"/>
    <property type="match status" value="1"/>
</dbReference>
<keyword evidence="8" id="KW-1133">Transmembrane helix</keyword>
<evidence type="ECO:0000256" key="4">
    <source>
        <dbReference type="ARBA" id="ARBA00023157"/>
    </source>
</evidence>
<evidence type="ECO:0000256" key="8">
    <source>
        <dbReference type="SAM" id="Phobius"/>
    </source>
</evidence>
<comment type="similarity">
    <text evidence="2">Belongs to the semaphorin family.</text>
</comment>
<evidence type="ECO:0000256" key="3">
    <source>
        <dbReference type="ARBA" id="ARBA00023136"/>
    </source>
</evidence>
<feature type="non-terminal residue" evidence="11">
    <location>
        <position position="687"/>
    </location>
</feature>
<dbReference type="SMART" id="SM00630">
    <property type="entry name" value="Sema"/>
    <property type="match status" value="1"/>
</dbReference>
<evidence type="ECO:0000256" key="6">
    <source>
        <dbReference type="PROSITE-ProRule" id="PRU00352"/>
    </source>
</evidence>
<evidence type="ECO:0000313" key="12">
    <source>
        <dbReference type="Proteomes" id="UP001148018"/>
    </source>
</evidence>
<evidence type="ECO:0000256" key="1">
    <source>
        <dbReference type="ARBA" id="ARBA00004370"/>
    </source>
</evidence>
<comment type="subcellular location">
    <subcellularLocation>
        <location evidence="1">Membrane</location>
    </subcellularLocation>
</comment>
<dbReference type="InterPro" id="IPR002165">
    <property type="entry name" value="Plexin_repeat"/>
</dbReference>
<evidence type="ECO:0000259" key="9">
    <source>
        <dbReference type="PROSITE" id="PS50835"/>
    </source>
</evidence>
<feature type="transmembrane region" description="Helical" evidence="8">
    <location>
        <begin position="496"/>
        <end position="519"/>
    </location>
</feature>
<comment type="caution">
    <text evidence="11">The sequence shown here is derived from an EMBL/GenBank/DDBJ whole genome shotgun (WGS) entry which is preliminary data.</text>
</comment>
<dbReference type="InterPro" id="IPR001627">
    <property type="entry name" value="Semap_dom"/>
</dbReference>
<dbReference type="PROSITE" id="PS51004">
    <property type="entry name" value="SEMA"/>
    <property type="match status" value="1"/>
</dbReference>
<dbReference type="Gene3D" id="2.60.40.10">
    <property type="entry name" value="Immunoglobulins"/>
    <property type="match status" value="1"/>
</dbReference>
<dbReference type="InterPro" id="IPR003599">
    <property type="entry name" value="Ig_sub"/>
</dbReference>
<dbReference type="GO" id="GO:0007411">
    <property type="term" value="P:axon guidance"/>
    <property type="evidence" value="ECO:0007669"/>
    <property type="project" value="TreeGrafter"/>
</dbReference>
<feature type="domain" description="Ig-like" evidence="9">
    <location>
        <begin position="382"/>
        <end position="477"/>
    </location>
</feature>
<dbReference type="PROSITE" id="PS50835">
    <property type="entry name" value="IG_LIKE"/>
    <property type="match status" value="1"/>
</dbReference>
<gene>
    <name evidence="11" type="ORF">NHX12_029150</name>
</gene>
<reference evidence="11" key="1">
    <citation type="submission" date="2022-07" db="EMBL/GenBank/DDBJ databases">
        <title>Chromosome-level genome of Muraenolepis orangiensis.</title>
        <authorList>
            <person name="Kim J."/>
        </authorList>
    </citation>
    <scope>NUCLEOTIDE SEQUENCE</scope>
    <source>
        <strain evidence="11">KU_S4_2022</strain>
        <tissue evidence="11">Muscle</tissue>
    </source>
</reference>